<dbReference type="SUPFAM" id="SSF46785">
    <property type="entry name" value="Winged helix' DNA-binding domain"/>
    <property type="match status" value="1"/>
</dbReference>
<dbReference type="PROSITE" id="PS51118">
    <property type="entry name" value="HTH_HXLR"/>
    <property type="match status" value="1"/>
</dbReference>
<dbReference type="PANTHER" id="PTHR33204">
    <property type="entry name" value="TRANSCRIPTIONAL REGULATOR, MARR FAMILY"/>
    <property type="match status" value="1"/>
</dbReference>
<evidence type="ECO:0000313" key="6">
    <source>
        <dbReference type="Proteomes" id="UP000181917"/>
    </source>
</evidence>
<evidence type="ECO:0000256" key="3">
    <source>
        <dbReference type="ARBA" id="ARBA00023163"/>
    </source>
</evidence>
<proteinExistence type="predicted"/>
<feature type="domain" description="HTH hxlR-type" evidence="4">
    <location>
        <begin position="12"/>
        <end position="110"/>
    </location>
</feature>
<dbReference type="InterPro" id="IPR011991">
    <property type="entry name" value="ArsR-like_HTH"/>
</dbReference>
<protein>
    <submittedName>
        <fullName evidence="5">DNA-binding transcriptional regulator, HxlR family</fullName>
    </submittedName>
</protein>
<keyword evidence="3" id="KW-0804">Transcription</keyword>
<evidence type="ECO:0000256" key="1">
    <source>
        <dbReference type="ARBA" id="ARBA00023015"/>
    </source>
</evidence>
<organism evidence="5 6">
    <name type="scientific">Crystallibacter crystallopoietes</name>
    <dbReference type="NCBI Taxonomy" id="37928"/>
    <lineage>
        <taxon>Bacteria</taxon>
        <taxon>Bacillati</taxon>
        <taxon>Actinomycetota</taxon>
        <taxon>Actinomycetes</taxon>
        <taxon>Micrococcales</taxon>
        <taxon>Micrococcaceae</taxon>
        <taxon>Crystallibacter</taxon>
    </lineage>
</organism>
<dbReference type="EMBL" id="FNKH01000002">
    <property type="protein sequence ID" value="SDQ64043.1"/>
    <property type="molecule type" value="Genomic_DNA"/>
</dbReference>
<evidence type="ECO:0000313" key="5">
    <source>
        <dbReference type="EMBL" id="SDQ64043.1"/>
    </source>
</evidence>
<dbReference type="Gene3D" id="1.10.10.10">
    <property type="entry name" value="Winged helix-like DNA-binding domain superfamily/Winged helix DNA-binding domain"/>
    <property type="match status" value="1"/>
</dbReference>
<dbReference type="PANTHER" id="PTHR33204:SF29">
    <property type="entry name" value="TRANSCRIPTIONAL REGULATOR"/>
    <property type="match status" value="1"/>
</dbReference>
<gene>
    <name evidence="5" type="ORF">SAMN04489742_1941</name>
</gene>
<dbReference type="CDD" id="cd00090">
    <property type="entry name" value="HTH_ARSR"/>
    <property type="match status" value="1"/>
</dbReference>
<name>A0A1H1CIS4_9MICC</name>
<dbReference type="OrthoDB" id="370168at2"/>
<dbReference type="InterPro" id="IPR036388">
    <property type="entry name" value="WH-like_DNA-bd_sf"/>
</dbReference>
<reference evidence="5 6" key="1">
    <citation type="submission" date="2016-10" db="EMBL/GenBank/DDBJ databases">
        <authorList>
            <person name="de Groot N.N."/>
        </authorList>
    </citation>
    <scope>NUCLEOTIDE SEQUENCE [LARGE SCALE GENOMIC DNA]</scope>
    <source>
        <strain evidence="5 6">DSM 20117</strain>
    </source>
</reference>
<dbReference type="KEGG" id="acry:AC20117_07665"/>
<evidence type="ECO:0000256" key="2">
    <source>
        <dbReference type="ARBA" id="ARBA00023125"/>
    </source>
</evidence>
<dbReference type="Pfam" id="PF01638">
    <property type="entry name" value="HxlR"/>
    <property type="match status" value="1"/>
</dbReference>
<dbReference type="InterPro" id="IPR036390">
    <property type="entry name" value="WH_DNA-bd_sf"/>
</dbReference>
<dbReference type="InterPro" id="IPR002577">
    <property type="entry name" value="HTH_HxlR"/>
</dbReference>
<dbReference type="AlphaFoldDB" id="A0A1H1CIS4"/>
<accession>A0A1H1CIS4</accession>
<dbReference type="RefSeq" id="WP_074700232.1">
    <property type="nucleotide sequence ID" value="NZ_CP018863.1"/>
</dbReference>
<keyword evidence="1" id="KW-0805">Transcription regulation</keyword>
<dbReference type="Proteomes" id="UP000181917">
    <property type="component" value="Unassembled WGS sequence"/>
</dbReference>
<dbReference type="GO" id="GO:0003677">
    <property type="term" value="F:DNA binding"/>
    <property type="evidence" value="ECO:0007669"/>
    <property type="project" value="UniProtKB-KW"/>
</dbReference>
<sequence>MRKAVETAAQVCPVEVAVAVLGGTWKLTIVKYLLEGTLRFGELGRLLPLAGARTLTRQLRELEEDGVVDRKVFAQVPPKVEYSLTALGRSLENIVADLDRWGTNYASAAAQLGERAQQKSG</sequence>
<keyword evidence="6" id="KW-1185">Reference proteome</keyword>
<evidence type="ECO:0000259" key="4">
    <source>
        <dbReference type="PROSITE" id="PS51118"/>
    </source>
</evidence>
<dbReference type="STRING" id="37928.SAMN04489742_1941"/>
<keyword evidence="2 5" id="KW-0238">DNA-binding</keyword>